<dbReference type="AlphaFoldDB" id="A0A2Y9U098"/>
<dbReference type="EMBL" id="CP029185">
    <property type="protein sequence ID" value="AWH89387.1"/>
    <property type="molecule type" value="Genomic_DNA"/>
</dbReference>
<accession>A0A2Y9U098</accession>
<dbReference type="Pfam" id="PF18624">
    <property type="entry name" value="CdiI_4"/>
    <property type="match status" value="1"/>
</dbReference>
<name>A0A2Y9U098_9GAMM</name>
<dbReference type="Proteomes" id="UP000244908">
    <property type="component" value="Chromosome"/>
</dbReference>
<evidence type="ECO:0000259" key="1">
    <source>
        <dbReference type="Pfam" id="PF18624"/>
    </source>
</evidence>
<dbReference type="InterPro" id="IPR041256">
    <property type="entry name" value="CdiI_4"/>
</dbReference>
<dbReference type="CDD" id="cd20688">
    <property type="entry name" value="CdiI_Ecoli_Nm-like"/>
    <property type="match status" value="1"/>
</dbReference>
<reference evidence="2 3" key="1">
    <citation type="journal article" date="2019" name="Int. J. Syst. Evol. Microbiol.">
        <title>Limnobaculum parvum gen. nov., sp. nov., isolated from a freshwater lake.</title>
        <authorList>
            <person name="Baek C."/>
            <person name="Shin S.K."/>
            <person name="Yi H."/>
        </authorList>
    </citation>
    <scope>NUCLEOTIDE SEQUENCE [LARGE SCALE GENOMIC DNA]</scope>
    <source>
        <strain evidence="2 3">HYN0051</strain>
    </source>
</reference>
<organism evidence="2 3">
    <name type="scientific">Limnobaculum parvum</name>
    <dbReference type="NCBI Taxonomy" id="2172103"/>
    <lineage>
        <taxon>Bacteria</taxon>
        <taxon>Pseudomonadati</taxon>
        <taxon>Pseudomonadota</taxon>
        <taxon>Gammaproteobacteria</taxon>
        <taxon>Enterobacterales</taxon>
        <taxon>Budviciaceae</taxon>
        <taxon>Limnobaculum</taxon>
    </lineage>
</organism>
<proteinExistence type="predicted"/>
<feature type="domain" description="CDI immunity protein" evidence="1">
    <location>
        <begin position="17"/>
        <end position="116"/>
    </location>
</feature>
<sequence length="120" mass="14323">MNKELFGQPYSDTDPYWIVKSYFDRMYNDDKFLEAIELLTRRWTLNVDGAYCNFPDMDSYDEEDHFDGVEFAYGYPPEEDDIVIVSEEICYKYVRLACEKYLQLHPKDTEKVNTLLAKMP</sequence>
<protein>
    <recommendedName>
        <fullName evidence="1">CDI immunity protein domain-containing protein</fullName>
    </recommendedName>
</protein>
<dbReference type="RefSeq" id="WP_108901433.1">
    <property type="nucleotide sequence ID" value="NZ_CP029185.2"/>
</dbReference>
<keyword evidence="3" id="KW-1185">Reference proteome</keyword>
<evidence type="ECO:0000313" key="3">
    <source>
        <dbReference type="Proteomes" id="UP000244908"/>
    </source>
</evidence>
<dbReference type="KEGG" id="lpv:HYN51_13005"/>
<dbReference type="OrthoDB" id="6659460at2"/>
<gene>
    <name evidence="2" type="ORF">HYN51_13005</name>
</gene>
<dbReference type="NCBIfam" id="NF033826">
    <property type="entry name" value="immun_CdiI"/>
    <property type="match status" value="1"/>
</dbReference>
<evidence type="ECO:0000313" key="2">
    <source>
        <dbReference type="EMBL" id="AWH89387.1"/>
    </source>
</evidence>